<sequence length="106" mass="11183">MSILGTVVRMRREDSAAVAARLAGWPGTDVALDPGDGRLVVLIEDAEVDGTAVTAAATMATIAQWPEVLNLSLVYEYSGQESPAPAGSDGIDYQTWRTSLAEMSAR</sequence>
<accession>A0A318GVA8</accession>
<dbReference type="Gene3D" id="3.30.70.920">
    <property type="match status" value="1"/>
</dbReference>
<dbReference type="Proteomes" id="UP000247811">
    <property type="component" value="Unassembled WGS sequence"/>
</dbReference>
<keyword evidence="2" id="KW-1185">Reference proteome</keyword>
<comment type="caution">
    <text evidence="1">The sequence shown here is derived from an EMBL/GenBank/DDBJ whole genome shotgun (WGS) entry which is preliminary data.</text>
</comment>
<gene>
    <name evidence="1" type="ORF">C7444_12041</name>
</gene>
<dbReference type="OrthoDB" id="9181043at2"/>
<dbReference type="InterPro" id="IPR005623">
    <property type="entry name" value="Chaperone_NapD_NO3_reduct"/>
</dbReference>
<reference evidence="1 2" key="1">
    <citation type="submission" date="2018-05" db="EMBL/GenBank/DDBJ databases">
        <title>Genomic Encyclopedia of Type Strains, Phase IV (KMG-IV): sequencing the most valuable type-strain genomes for metagenomic binning, comparative biology and taxonomic classification.</title>
        <authorList>
            <person name="Goeker M."/>
        </authorList>
    </citation>
    <scope>NUCLEOTIDE SEQUENCE [LARGE SCALE GENOMIC DNA]</scope>
    <source>
        <strain evidence="1 2">DSM 566</strain>
    </source>
</reference>
<dbReference type="RefSeq" id="WP_110402096.1">
    <property type="nucleotide sequence ID" value="NZ_QJJS01000020.1"/>
</dbReference>
<protein>
    <submittedName>
        <fullName evidence="1">Periplasmic nitrate reductase chaperone NapD</fullName>
    </submittedName>
</protein>
<evidence type="ECO:0000313" key="2">
    <source>
        <dbReference type="Proteomes" id="UP000247811"/>
    </source>
</evidence>
<dbReference type="EMBL" id="QJJS01000020">
    <property type="protein sequence ID" value="PXW93389.1"/>
    <property type="molecule type" value="Genomic_DNA"/>
</dbReference>
<dbReference type="Pfam" id="PF03927">
    <property type="entry name" value="NapD"/>
    <property type="match status" value="1"/>
</dbReference>
<evidence type="ECO:0000313" key="1">
    <source>
        <dbReference type="EMBL" id="PXW93389.1"/>
    </source>
</evidence>
<organism evidence="1 2">
    <name type="scientific">Sphaerotilus hippei</name>
    <dbReference type="NCBI Taxonomy" id="744406"/>
    <lineage>
        <taxon>Bacteria</taxon>
        <taxon>Pseudomonadati</taxon>
        <taxon>Pseudomonadota</taxon>
        <taxon>Betaproteobacteria</taxon>
        <taxon>Burkholderiales</taxon>
        <taxon>Sphaerotilaceae</taxon>
        <taxon>Sphaerotilus</taxon>
    </lineage>
</organism>
<name>A0A318GVA8_9BURK</name>
<dbReference type="AlphaFoldDB" id="A0A318GVA8"/>
<proteinExistence type="predicted"/>